<comment type="caution">
    <text evidence="1">The sequence shown here is derived from an EMBL/GenBank/DDBJ whole genome shotgun (WGS) entry which is preliminary data.</text>
</comment>
<dbReference type="AlphaFoldDB" id="A0ABC8R3C8"/>
<name>A0ABC8R3C8_9AQUA</name>
<reference evidence="1 2" key="1">
    <citation type="submission" date="2024-02" db="EMBL/GenBank/DDBJ databases">
        <authorList>
            <person name="Vignale AGUSTIN F."/>
            <person name="Sosa J E."/>
            <person name="Modenutti C."/>
        </authorList>
    </citation>
    <scope>NUCLEOTIDE SEQUENCE [LARGE SCALE GENOMIC DNA]</scope>
</reference>
<protein>
    <submittedName>
        <fullName evidence="1">Uncharacterized protein</fullName>
    </submittedName>
</protein>
<dbReference type="EMBL" id="CAUOFW020000761">
    <property type="protein sequence ID" value="CAK9136557.1"/>
    <property type="molecule type" value="Genomic_DNA"/>
</dbReference>
<feature type="non-terminal residue" evidence="1">
    <location>
        <position position="71"/>
    </location>
</feature>
<accession>A0ABC8R3C8</accession>
<organism evidence="1 2">
    <name type="scientific">Ilex paraguariensis</name>
    <name type="common">yerba mate</name>
    <dbReference type="NCBI Taxonomy" id="185542"/>
    <lineage>
        <taxon>Eukaryota</taxon>
        <taxon>Viridiplantae</taxon>
        <taxon>Streptophyta</taxon>
        <taxon>Embryophyta</taxon>
        <taxon>Tracheophyta</taxon>
        <taxon>Spermatophyta</taxon>
        <taxon>Magnoliopsida</taxon>
        <taxon>eudicotyledons</taxon>
        <taxon>Gunneridae</taxon>
        <taxon>Pentapetalae</taxon>
        <taxon>asterids</taxon>
        <taxon>campanulids</taxon>
        <taxon>Aquifoliales</taxon>
        <taxon>Aquifoliaceae</taxon>
        <taxon>Ilex</taxon>
    </lineage>
</organism>
<evidence type="ECO:0000313" key="2">
    <source>
        <dbReference type="Proteomes" id="UP001642360"/>
    </source>
</evidence>
<proteinExistence type="predicted"/>
<gene>
    <name evidence="1" type="ORF">ILEXP_LOCUS3540</name>
</gene>
<sequence>MKKIRVSDSSIPFDIVFSTLKTLLAGINHRASLRRSSPNSFSDSTRSYPPSDSLHQFNVESVHLRCKSPWK</sequence>
<evidence type="ECO:0000313" key="1">
    <source>
        <dbReference type="EMBL" id="CAK9136557.1"/>
    </source>
</evidence>
<keyword evidence="2" id="KW-1185">Reference proteome</keyword>
<dbReference type="Proteomes" id="UP001642360">
    <property type="component" value="Unassembled WGS sequence"/>
</dbReference>